<dbReference type="PANTHER" id="PTHR31047:SF0">
    <property type="entry name" value="MEIOTICALLY UP-REGULATED GENE 157 PROTEIN"/>
    <property type="match status" value="1"/>
</dbReference>
<dbReference type="InterPro" id="IPR008313">
    <property type="entry name" value="GH125"/>
</dbReference>
<keyword evidence="2" id="KW-1185">Reference proteome</keyword>
<sequence length="493" mass="55897">MTTRRNFLKTGSLSLAGLMMGDKLFAQTEECTVASVEQSGSFTEQAAKVWNDFTTKRPAENARKFTSDAVEAKLAEVKAHIKDPKLAWMFENCFPNTLDTTCEFKMKNGKPDTFILTGDIHAMWLRDSSAQVYPYVVLAKEDKKLQEMLQGVIHRQANCILIDPYANGFNEGPTGSEWESDHTEMKKELHERKWEIDSLCYPIRLAYHYWKETGDTSVFDNEWMKAMELVYKTFIEQQRKNNNGPYQFGRTTAKQSDTLLNGFGSPVKPVGLIVSSFRPSDDATIFGFLIPSNLFAITSLRQLAEIVRVVKNNTEFATRCEALASEVEAAVKKYGIIEHPEFGQIYAFEVDGFGGRNLMDDANVPSLLALPFLGCVDVNDPIYQNTRRFVWSQANPYFFKGSAAEGIGGPHVGIDYIWPMSLIMLANTSNDEKEIRYCIETIRDTEAGTGFIHESFHKDNPKDYTRPWFAWANTLFGELIIKLQSEGRLKDLL</sequence>
<dbReference type="RefSeq" id="WP_243323211.1">
    <property type="nucleotide sequence ID" value="NZ_JAKZMM010000004.1"/>
</dbReference>
<dbReference type="SMART" id="SM01149">
    <property type="entry name" value="DUF1237"/>
    <property type="match status" value="1"/>
</dbReference>
<protein>
    <submittedName>
        <fullName evidence="1">Glycoside hydrolase family 125 protein</fullName>
    </submittedName>
</protein>
<reference evidence="1 2" key="1">
    <citation type="submission" date="2022-03" db="EMBL/GenBank/DDBJ databases">
        <title>Parabacteroides sp. nov. isolated from swine feces.</title>
        <authorList>
            <person name="Bak J.E."/>
        </authorList>
    </citation>
    <scope>NUCLEOTIDE SEQUENCE [LARGE SCALE GENOMIC DNA]</scope>
    <source>
        <strain evidence="1 2">AGMB00274</strain>
    </source>
</reference>
<organism evidence="1 2">
    <name type="scientific">Parabacteroides faecalis</name>
    <dbReference type="NCBI Taxonomy" id="2924040"/>
    <lineage>
        <taxon>Bacteria</taxon>
        <taxon>Pseudomonadati</taxon>
        <taxon>Bacteroidota</taxon>
        <taxon>Bacteroidia</taxon>
        <taxon>Bacteroidales</taxon>
        <taxon>Tannerellaceae</taxon>
        <taxon>Parabacteroides</taxon>
    </lineage>
</organism>
<dbReference type="PROSITE" id="PS51318">
    <property type="entry name" value="TAT"/>
    <property type="match status" value="1"/>
</dbReference>
<evidence type="ECO:0000313" key="2">
    <source>
        <dbReference type="Proteomes" id="UP001165444"/>
    </source>
</evidence>
<dbReference type="Pfam" id="PF06824">
    <property type="entry name" value="Glyco_hydro_125"/>
    <property type="match status" value="1"/>
</dbReference>
<dbReference type="SUPFAM" id="SSF48208">
    <property type="entry name" value="Six-hairpin glycosidases"/>
    <property type="match status" value="1"/>
</dbReference>
<dbReference type="EMBL" id="JAKZMM010000004">
    <property type="protein sequence ID" value="MCJ2379406.1"/>
    <property type="molecule type" value="Genomic_DNA"/>
</dbReference>
<dbReference type="GO" id="GO:0016787">
    <property type="term" value="F:hydrolase activity"/>
    <property type="evidence" value="ECO:0007669"/>
    <property type="project" value="UniProtKB-KW"/>
</dbReference>
<comment type="caution">
    <text evidence="1">The sequence shown here is derived from an EMBL/GenBank/DDBJ whole genome shotgun (WGS) entry which is preliminary data.</text>
</comment>
<dbReference type="PANTHER" id="PTHR31047">
    <property type="entry name" value="MEIOTICALLY UP-REGULATED GENE 157 PROTEIN"/>
    <property type="match status" value="1"/>
</dbReference>
<accession>A0ABT0BXB4</accession>
<dbReference type="InterPro" id="IPR006311">
    <property type="entry name" value="TAT_signal"/>
</dbReference>
<keyword evidence="1" id="KW-0378">Hydrolase</keyword>
<evidence type="ECO:0000313" key="1">
    <source>
        <dbReference type="EMBL" id="MCJ2379406.1"/>
    </source>
</evidence>
<proteinExistence type="predicted"/>
<dbReference type="Gene3D" id="1.50.10.10">
    <property type="match status" value="1"/>
</dbReference>
<dbReference type="InterPro" id="IPR008928">
    <property type="entry name" value="6-hairpin_glycosidase_sf"/>
</dbReference>
<dbReference type="PIRSF" id="PIRSF028846">
    <property type="entry name" value="UCP028846"/>
    <property type="match status" value="1"/>
</dbReference>
<gene>
    <name evidence="1" type="ORF">MUN53_02050</name>
</gene>
<dbReference type="Proteomes" id="UP001165444">
    <property type="component" value="Unassembled WGS sequence"/>
</dbReference>
<name>A0ABT0BXB4_9BACT</name>
<dbReference type="InterPro" id="IPR012341">
    <property type="entry name" value="6hp_glycosidase-like_sf"/>
</dbReference>